<reference evidence="3 4" key="1">
    <citation type="submission" date="2021-02" db="EMBL/GenBank/DDBJ databases">
        <title>Niveibacterium changnyeongensis HC41.</title>
        <authorList>
            <person name="Kang M."/>
        </authorList>
    </citation>
    <scope>NUCLEOTIDE SEQUENCE [LARGE SCALE GENOMIC DNA]</scope>
    <source>
        <strain evidence="3 4">HC41</strain>
    </source>
</reference>
<dbReference type="EMBL" id="CP071060">
    <property type="protein sequence ID" value="QSI75753.1"/>
    <property type="molecule type" value="Genomic_DNA"/>
</dbReference>
<name>A0ABX7M3K4_9RHOO</name>
<dbReference type="RefSeq" id="WP_206253611.1">
    <property type="nucleotide sequence ID" value="NZ_CP071060.1"/>
</dbReference>
<sequence length="147" mass="15450">MVAGKLIVAALLCAAAVAAQAADVKLPQTREDFRKLDAAAAPADSTRRGVVQRVTPVKTTSKAASPMDNQANRTSADIMSDRPLVVAPQVGKGNKDATTADTTKTEYQVVVRWEDGTVGVVRVERDPGVKKGDAVGVIDGKLVRLAR</sequence>
<feature type="compositionally biased region" description="Polar residues" evidence="1">
    <location>
        <begin position="57"/>
        <end position="77"/>
    </location>
</feature>
<evidence type="ECO:0000313" key="3">
    <source>
        <dbReference type="EMBL" id="QSI75753.1"/>
    </source>
</evidence>
<keyword evidence="2" id="KW-0732">Signal</keyword>
<feature type="region of interest" description="Disordered" evidence="1">
    <location>
        <begin position="39"/>
        <end position="81"/>
    </location>
</feature>
<evidence type="ECO:0000313" key="4">
    <source>
        <dbReference type="Proteomes" id="UP000663570"/>
    </source>
</evidence>
<proteinExistence type="predicted"/>
<evidence type="ECO:0000256" key="2">
    <source>
        <dbReference type="SAM" id="SignalP"/>
    </source>
</evidence>
<keyword evidence="4" id="KW-1185">Reference proteome</keyword>
<protein>
    <submittedName>
        <fullName evidence="3">Uncharacterized protein</fullName>
    </submittedName>
</protein>
<accession>A0ABX7M3K4</accession>
<dbReference type="Proteomes" id="UP000663570">
    <property type="component" value="Chromosome"/>
</dbReference>
<feature type="signal peptide" evidence="2">
    <location>
        <begin position="1"/>
        <end position="21"/>
    </location>
</feature>
<feature type="chain" id="PRO_5046051809" evidence="2">
    <location>
        <begin position="22"/>
        <end position="147"/>
    </location>
</feature>
<gene>
    <name evidence="3" type="ORF">JY500_14815</name>
</gene>
<evidence type="ECO:0000256" key="1">
    <source>
        <dbReference type="SAM" id="MobiDB-lite"/>
    </source>
</evidence>
<organism evidence="3 4">
    <name type="scientific">Niveibacterium microcysteis</name>
    <dbReference type="NCBI Taxonomy" id="2811415"/>
    <lineage>
        <taxon>Bacteria</taxon>
        <taxon>Pseudomonadati</taxon>
        <taxon>Pseudomonadota</taxon>
        <taxon>Betaproteobacteria</taxon>
        <taxon>Rhodocyclales</taxon>
        <taxon>Rhodocyclaceae</taxon>
        <taxon>Niveibacterium</taxon>
    </lineage>
</organism>